<dbReference type="SUPFAM" id="SSF48425">
    <property type="entry name" value="Sec7 domain"/>
    <property type="match status" value="1"/>
</dbReference>
<accession>A0A7R9GFV6</accession>
<dbReference type="EMBL" id="CAJPEX010001507">
    <property type="protein sequence ID" value="CAG0919300.1"/>
    <property type="molecule type" value="Genomic_DNA"/>
</dbReference>
<dbReference type="GO" id="GO:0032012">
    <property type="term" value="P:regulation of ARF protein signal transduction"/>
    <property type="evidence" value="ECO:0007669"/>
    <property type="project" value="InterPro"/>
</dbReference>
<dbReference type="OrthoDB" id="10258608at2759"/>
<dbReference type="PANTHER" id="PTHR10663:SF388">
    <property type="entry name" value="GOLGI-SPECIFIC BREFELDIN A-RESISTANCE GUANINE NUCLEOTIDE EXCHANGE FACTOR 1"/>
    <property type="match status" value="1"/>
</dbReference>
<dbReference type="InterPro" id="IPR000904">
    <property type="entry name" value="Sec7_dom"/>
</dbReference>
<reference evidence="2" key="1">
    <citation type="submission" date="2020-11" db="EMBL/GenBank/DDBJ databases">
        <authorList>
            <person name="Tran Van P."/>
        </authorList>
    </citation>
    <scope>NUCLEOTIDE SEQUENCE</scope>
</reference>
<dbReference type="EMBL" id="OA883544">
    <property type="protein sequence ID" value="CAD7279148.1"/>
    <property type="molecule type" value="Genomic_DNA"/>
</dbReference>
<proteinExistence type="predicted"/>
<dbReference type="PROSITE" id="PS51257">
    <property type="entry name" value="PROKAR_LIPOPROTEIN"/>
    <property type="match status" value="1"/>
</dbReference>
<gene>
    <name evidence="2" type="ORF">NMOB1V02_LOCUS6830</name>
</gene>
<protein>
    <recommendedName>
        <fullName evidence="1">SEC7 domain-containing protein</fullName>
    </recommendedName>
</protein>
<sequence>MAAPNKVSSGLQLVFGCVGARVKHSILYDGAAREQRAYNSGGNDNNNDSNAADANVVITDSTGDAAQEGLLKSFYDLGESLVFVENLQELDPNMFLGPFLDVIRSEDTTGPVTGLALSSVNKFLSYGMINPKNEASSSAAVQHIADAVTHARFVGTDPANDEVVLMKILQVLRTLLLADVGCLLTNESVCEIMQSCFRICFETRLSELLRKSAEHTLVDLVQLLFARLPSMSEDNRVGGKLLNVGSEHFNTKPAKGIQFLQENGLLSKPLDPSEVAAFLRDNPLFDKRMIGEYVANKKNLTELSAFVKSFDFRGLRVDEALRLYLEAFRLPGEAPNEEIVMPAEHSGILRENYEWKVLLRRGETSEGTYTHAMAGVFDHDLFSLVWGPVVAALSYAFHRSVQPQLVKKAVRGFRKCAMIAGHYGMSDVFDNLKG</sequence>
<evidence type="ECO:0000259" key="1">
    <source>
        <dbReference type="PROSITE" id="PS50190"/>
    </source>
</evidence>
<dbReference type="SMART" id="SM00222">
    <property type="entry name" value="Sec7"/>
    <property type="match status" value="1"/>
</dbReference>
<dbReference type="Gene3D" id="1.10.220.20">
    <property type="match status" value="1"/>
</dbReference>
<name>A0A7R9GFV6_9CRUS</name>
<dbReference type="AlphaFoldDB" id="A0A7R9GFV6"/>
<dbReference type="PANTHER" id="PTHR10663">
    <property type="entry name" value="GUANYL-NUCLEOTIDE EXCHANGE FACTOR"/>
    <property type="match status" value="1"/>
</dbReference>
<dbReference type="PROSITE" id="PS50190">
    <property type="entry name" value="SEC7"/>
    <property type="match status" value="1"/>
</dbReference>
<dbReference type="Proteomes" id="UP000678499">
    <property type="component" value="Unassembled WGS sequence"/>
</dbReference>
<dbReference type="InterPro" id="IPR035999">
    <property type="entry name" value="Sec7_dom_sf"/>
</dbReference>
<evidence type="ECO:0000313" key="2">
    <source>
        <dbReference type="EMBL" id="CAD7279148.1"/>
    </source>
</evidence>
<evidence type="ECO:0000313" key="3">
    <source>
        <dbReference type="Proteomes" id="UP000678499"/>
    </source>
</evidence>
<keyword evidence="3" id="KW-1185">Reference proteome</keyword>
<organism evidence="2">
    <name type="scientific">Notodromas monacha</name>
    <dbReference type="NCBI Taxonomy" id="399045"/>
    <lineage>
        <taxon>Eukaryota</taxon>
        <taxon>Metazoa</taxon>
        <taxon>Ecdysozoa</taxon>
        <taxon>Arthropoda</taxon>
        <taxon>Crustacea</taxon>
        <taxon>Oligostraca</taxon>
        <taxon>Ostracoda</taxon>
        <taxon>Podocopa</taxon>
        <taxon>Podocopida</taxon>
        <taxon>Cypridocopina</taxon>
        <taxon>Cypridoidea</taxon>
        <taxon>Cyprididae</taxon>
        <taxon>Notodromas</taxon>
    </lineage>
</organism>
<dbReference type="GO" id="GO:0005085">
    <property type="term" value="F:guanyl-nucleotide exchange factor activity"/>
    <property type="evidence" value="ECO:0007669"/>
    <property type="project" value="InterPro"/>
</dbReference>
<dbReference type="Pfam" id="PF01369">
    <property type="entry name" value="Sec7"/>
    <property type="match status" value="1"/>
</dbReference>
<feature type="domain" description="SEC7" evidence="1">
    <location>
        <begin position="231"/>
        <end position="432"/>
    </location>
</feature>